<sequence>MDLSITRLIRTIRTLTPFQMMSYSFSLFIAVLLVTSVVLQNSISHERQGKHSVPIYVWLFIAVLSLTAMFLVIISLMAMGMMFYRAFFPRQVIVYSRSDKTVIENTVIPQADARFDSADGHRLRITD</sequence>
<evidence type="ECO:0000313" key="2">
    <source>
        <dbReference type="EMBL" id="QDV31702.1"/>
    </source>
</evidence>
<reference evidence="2 3" key="1">
    <citation type="submission" date="2019-02" db="EMBL/GenBank/DDBJ databases">
        <title>Deep-cultivation of Planctomycetes and their phenomic and genomic characterization uncovers novel biology.</title>
        <authorList>
            <person name="Wiegand S."/>
            <person name="Jogler M."/>
            <person name="Boedeker C."/>
            <person name="Pinto D."/>
            <person name="Vollmers J."/>
            <person name="Rivas-Marin E."/>
            <person name="Kohn T."/>
            <person name="Peeters S.H."/>
            <person name="Heuer A."/>
            <person name="Rast P."/>
            <person name="Oberbeckmann S."/>
            <person name="Bunk B."/>
            <person name="Jeske O."/>
            <person name="Meyerdierks A."/>
            <person name="Storesund J.E."/>
            <person name="Kallscheuer N."/>
            <person name="Luecker S."/>
            <person name="Lage O.M."/>
            <person name="Pohl T."/>
            <person name="Merkel B.J."/>
            <person name="Hornburger P."/>
            <person name="Mueller R.-W."/>
            <person name="Bruemmer F."/>
            <person name="Labrenz M."/>
            <person name="Spormann A.M."/>
            <person name="Op den Camp H."/>
            <person name="Overmann J."/>
            <person name="Amann R."/>
            <person name="Jetten M.S.M."/>
            <person name="Mascher T."/>
            <person name="Medema M.H."/>
            <person name="Devos D.P."/>
            <person name="Kaster A.-K."/>
            <person name="Ovreas L."/>
            <person name="Rohde M."/>
            <person name="Galperin M.Y."/>
            <person name="Jogler C."/>
        </authorList>
    </citation>
    <scope>NUCLEOTIDE SEQUENCE [LARGE SCALE GENOMIC DNA]</scope>
    <source>
        <strain evidence="2 3">Spb1</strain>
    </source>
</reference>
<evidence type="ECO:0000256" key="1">
    <source>
        <dbReference type="SAM" id="Phobius"/>
    </source>
</evidence>
<keyword evidence="3" id="KW-1185">Reference proteome</keyword>
<accession>A0A518GSY3</accession>
<proteinExistence type="predicted"/>
<dbReference type="EMBL" id="CP036299">
    <property type="protein sequence ID" value="QDV31702.1"/>
    <property type="molecule type" value="Genomic_DNA"/>
</dbReference>
<dbReference type="AlphaFoldDB" id="A0A518GSY3"/>
<feature type="transmembrane region" description="Helical" evidence="1">
    <location>
        <begin position="21"/>
        <end position="43"/>
    </location>
</feature>
<evidence type="ECO:0000313" key="3">
    <source>
        <dbReference type="Proteomes" id="UP000315349"/>
    </source>
</evidence>
<feature type="transmembrane region" description="Helical" evidence="1">
    <location>
        <begin position="55"/>
        <end position="84"/>
    </location>
</feature>
<dbReference type="Proteomes" id="UP000315349">
    <property type="component" value="Chromosome"/>
</dbReference>
<keyword evidence="1" id="KW-0472">Membrane</keyword>
<name>A0A518GSY3_9PLAN</name>
<keyword evidence="1" id="KW-1133">Transmembrane helix</keyword>
<gene>
    <name evidence="2" type="ORF">Spb1_36470</name>
</gene>
<organism evidence="2 3">
    <name type="scientific">Planctopirus ephydatiae</name>
    <dbReference type="NCBI Taxonomy" id="2528019"/>
    <lineage>
        <taxon>Bacteria</taxon>
        <taxon>Pseudomonadati</taxon>
        <taxon>Planctomycetota</taxon>
        <taxon>Planctomycetia</taxon>
        <taxon>Planctomycetales</taxon>
        <taxon>Planctomycetaceae</taxon>
        <taxon>Planctopirus</taxon>
    </lineage>
</organism>
<protein>
    <submittedName>
        <fullName evidence="2">Uncharacterized protein</fullName>
    </submittedName>
</protein>
<keyword evidence="1" id="KW-0812">Transmembrane</keyword>
<dbReference type="KEGG" id="peh:Spb1_36470"/>